<dbReference type="HOGENOM" id="CLU_098634_1_0_5"/>
<dbReference type="AlphaFoldDB" id="Q07TM2"/>
<dbReference type="GO" id="GO:0005886">
    <property type="term" value="C:plasma membrane"/>
    <property type="evidence" value="ECO:0007669"/>
    <property type="project" value="TreeGrafter"/>
</dbReference>
<dbReference type="STRING" id="316055.RPE_0755"/>
<proteinExistence type="predicted"/>
<dbReference type="Pfam" id="PF09335">
    <property type="entry name" value="VTT_dom"/>
    <property type="match status" value="1"/>
</dbReference>
<protein>
    <submittedName>
        <fullName evidence="3">DedA family</fullName>
    </submittedName>
</protein>
<gene>
    <name evidence="3" type="ordered locus">RPE_0755</name>
</gene>
<evidence type="ECO:0000256" key="1">
    <source>
        <dbReference type="SAM" id="Phobius"/>
    </source>
</evidence>
<evidence type="ECO:0000313" key="3">
    <source>
        <dbReference type="EMBL" id="ABJ04712.1"/>
    </source>
</evidence>
<dbReference type="InterPro" id="IPR032816">
    <property type="entry name" value="VTT_dom"/>
</dbReference>
<dbReference type="KEGG" id="rpe:RPE_0755"/>
<feature type="transmembrane region" description="Helical" evidence="1">
    <location>
        <begin position="64"/>
        <end position="90"/>
    </location>
</feature>
<keyword evidence="1" id="KW-1133">Transmembrane helix</keyword>
<keyword evidence="1" id="KW-0812">Transmembrane</keyword>
<evidence type="ECO:0000259" key="2">
    <source>
        <dbReference type="Pfam" id="PF09335"/>
    </source>
</evidence>
<dbReference type="PANTHER" id="PTHR42709:SF11">
    <property type="entry name" value="DEDA FAMILY PROTEIN"/>
    <property type="match status" value="1"/>
</dbReference>
<sequence>MDKAVQGWLIAAMLRRIYDWCIAAAHKRYAMWVMGSVSFAESSFFPVPPDVMLIPMSLARPERAWTYAMVCTVTSVVGGILGYAIGALLYDSVGLWLIQLYGYGDKVEAFRAGYAEYGAWIILLKGLTPIPYKLVTITSGFAGYDIWLFILLSMITRGGRFFIVAILLNRYGTTIREAIEKRLGFWVGTGAVVLVLGFVVALRVI</sequence>
<reference evidence="3" key="1">
    <citation type="submission" date="2006-09" db="EMBL/GenBank/DDBJ databases">
        <title>Complete sequence of Rhodopseudomonas palustris BisA53.</title>
        <authorList>
            <consortium name="US DOE Joint Genome Institute"/>
            <person name="Copeland A."/>
            <person name="Lucas S."/>
            <person name="Lapidus A."/>
            <person name="Barry K."/>
            <person name="Detter J.C."/>
            <person name="Glavina del Rio T."/>
            <person name="Hammon N."/>
            <person name="Israni S."/>
            <person name="Dalin E."/>
            <person name="Tice H."/>
            <person name="Pitluck S."/>
            <person name="Chain P."/>
            <person name="Malfatti S."/>
            <person name="Shin M."/>
            <person name="Vergez L."/>
            <person name="Schmutz J."/>
            <person name="Larimer F."/>
            <person name="Land M."/>
            <person name="Hauser L."/>
            <person name="Pelletier D.A."/>
            <person name="Kyrpides N."/>
            <person name="Kim E."/>
            <person name="Harwood C.S."/>
            <person name="Oda Y."/>
            <person name="Richardson P."/>
        </authorList>
    </citation>
    <scope>NUCLEOTIDE SEQUENCE [LARGE SCALE GENOMIC DNA]</scope>
    <source>
        <strain evidence="3">BisA53</strain>
    </source>
</reference>
<name>Q07TM2_RHOP5</name>
<organism evidence="3">
    <name type="scientific">Rhodopseudomonas palustris (strain BisA53)</name>
    <dbReference type="NCBI Taxonomy" id="316055"/>
    <lineage>
        <taxon>Bacteria</taxon>
        <taxon>Pseudomonadati</taxon>
        <taxon>Pseudomonadota</taxon>
        <taxon>Alphaproteobacteria</taxon>
        <taxon>Hyphomicrobiales</taxon>
        <taxon>Nitrobacteraceae</taxon>
        <taxon>Rhodopseudomonas</taxon>
    </lineage>
</organism>
<dbReference type="PANTHER" id="PTHR42709">
    <property type="entry name" value="ALKALINE PHOSPHATASE LIKE PROTEIN"/>
    <property type="match status" value="1"/>
</dbReference>
<feature type="transmembrane region" description="Helical" evidence="1">
    <location>
        <begin position="146"/>
        <end position="171"/>
    </location>
</feature>
<dbReference type="EMBL" id="CP000463">
    <property type="protein sequence ID" value="ABJ04712.1"/>
    <property type="molecule type" value="Genomic_DNA"/>
</dbReference>
<accession>Q07TM2</accession>
<keyword evidence="1" id="KW-0472">Membrane</keyword>
<dbReference type="InterPro" id="IPR051311">
    <property type="entry name" value="DedA_domain"/>
</dbReference>
<dbReference type="eggNOG" id="COG1238">
    <property type="taxonomic scope" value="Bacteria"/>
</dbReference>
<feature type="domain" description="VTT" evidence="2">
    <location>
        <begin position="49"/>
        <end position="167"/>
    </location>
</feature>
<feature type="transmembrane region" description="Helical" evidence="1">
    <location>
        <begin position="183"/>
        <end position="204"/>
    </location>
</feature>